<dbReference type="Proteomes" id="UP000658656">
    <property type="component" value="Unassembled WGS sequence"/>
</dbReference>
<accession>A0A8H9M981</accession>
<dbReference type="GO" id="GO:0046872">
    <property type="term" value="F:metal ion binding"/>
    <property type="evidence" value="ECO:0007669"/>
    <property type="project" value="InterPro"/>
</dbReference>
<evidence type="ECO:0000313" key="3">
    <source>
        <dbReference type="Proteomes" id="UP000658656"/>
    </source>
</evidence>
<dbReference type="AlphaFoldDB" id="A0A8H9M981"/>
<dbReference type="Gene3D" id="1.20.120.450">
    <property type="entry name" value="dinb family like domain"/>
    <property type="match status" value="1"/>
</dbReference>
<keyword evidence="3" id="KW-1185">Reference proteome</keyword>
<dbReference type="InterPro" id="IPR017520">
    <property type="entry name" value="CHP03086"/>
</dbReference>
<dbReference type="OrthoDB" id="5185819at2"/>
<dbReference type="SUPFAM" id="SSF109854">
    <property type="entry name" value="DinB/YfiT-like putative metalloenzymes"/>
    <property type="match status" value="1"/>
</dbReference>
<reference evidence="2" key="2">
    <citation type="submission" date="2020-09" db="EMBL/GenBank/DDBJ databases">
        <authorList>
            <person name="Sun Q."/>
            <person name="Zhou Y."/>
        </authorList>
    </citation>
    <scope>NUCLEOTIDE SEQUENCE</scope>
    <source>
        <strain evidence="2">CGMCC 4.7679</strain>
    </source>
</reference>
<evidence type="ECO:0000259" key="1">
    <source>
        <dbReference type="Pfam" id="PF11716"/>
    </source>
</evidence>
<dbReference type="InterPro" id="IPR024344">
    <property type="entry name" value="MDMPI_metal-binding"/>
</dbReference>
<dbReference type="RefSeq" id="WP_145937664.1">
    <property type="nucleotide sequence ID" value="NZ_BNAV01000002.1"/>
</dbReference>
<gene>
    <name evidence="2" type="ORF">GCM10017566_20640</name>
</gene>
<comment type="caution">
    <text evidence="2">The sequence shown here is derived from an EMBL/GenBank/DDBJ whole genome shotgun (WGS) entry which is preliminary data.</text>
</comment>
<protein>
    <recommendedName>
        <fullName evidence="1">Mycothiol-dependent maleylpyruvate isomerase metal-binding domain-containing protein</fullName>
    </recommendedName>
</protein>
<dbReference type="InterPro" id="IPR017517">
    <property type="entry name" value="Maleyloyr_isom"/>
</dbReference>
<dbReference type="NCBIfam" id="TIGR03083">
    <property type="entry name" value="maleylpyruvate isomerase family mycothiol-dependent enzyme"/>
    <property type="match status" value="1"/>
</dbReference>
<dbReference type="InterPro" id="IPR034660">
    <property type="entry name" value="DinB/YfiT-like"/>
</dbReference>
<proteinExistence type="predicted"/>
<dbReference type="NCBIfam" id="TIGR03086">
    <property type="entry name" value="TIGR03086 family metal-binding protein"/>
    <property type="match status" value="1"/>
</dbReference>
<sequence length="189" mass="19416">MTDECAALLGGLDLLERAVGYTLGNLRLVSAAHLSRPTPCAGWTLAQLLAHLDDSLLALHEAADLGHVTLDVPEVAGDPVLGLRARATGLLAAWTAAEAPDRVDVGGALLTSGILTTAGAFEVAVHGWDVAQACGSPRPLPEPLAEDLLAVAPLLLPEADRPGRFAPAVPVPPFAGASDHLLAFTGRRP</sequence>
<organism evidence="2 3">
    <name type="scientific">Amycolatopsis bartoniae</name>
    <dbReference type="NCBI Taxonomy" id="941986"/>
    <lineage>
        <taxon>Bacteria</taxon>
        <taxon>Bacillati</taxon>
        <taxon>Actinomycetota</taxon>
        <taxon>Actinomycetes</taxon>
        <taxon>Pseudonocardiales</taxon>
        <taxon>Pseudonocardiaceae</taxon>
        <taxon>Amycolatopsis</taxon>
    </lineage>
</organism>
<dbReference type="Pfam" id="PF11716">
    <property type="entry name" value="MDMPI_N"/>
    <property type="match status" value="1"/>
</dbReference>
<reference evidence="2" key="1">
    <citation type="journal article" date="2014" name="Int. J. Syst. Evol. Microbiol.">
        <title>Complete genome sequence of Corynebacterium casei LMG S-19264T (=DSM 44701T), isolated from a smear-ripened cheese.</title>
        <authorList>
            <consortium name="US DOE Joint Genome Institute (JGI-PGF)"/>
            <person name="Walter F."/>
            <person name="Albersmeier A."/>
            <person name="Kalinowski J."/>
            <person name="Ruckert C."/>
        </authorList>
    </citation>
    <scope>NUCLEOTIDE SEQUENCE</scope>
    <source>
        <strain evidence="2">CGMCC 4.7679</strain>
    </source>
</reference>
<dbReference type="EMBL" id="BNAV01000002">
    <property type="protein sequence ID" value="GHF47338.1"/>
    <property type="molecule type" value="Genomic_DNA"/>
</dbReference>
<name>A0A8H9M981_9PSEU</name>
<feature type="domain" description="Mycothiol-dependent maleylpyruvate isomerase metal-binding" evidence="1">
    <location>
        <begin position="25"/>
        <end position="131"/>
    </location>
</feature>
<evidence type="ECO:0000313" key="2">
    <source>
        <dbReference type="EMBL" id="GHF47338.1"/>
    </source>
</evidence>